<name>A0A0K2TFS3_LEPSM</name>
<sequence length="66" mass="7401">MTSIASLGNLSFLDENNFIVDPVFNRSSDRVVAFNDNGDMFEELWTITAVTHPPSVMMLVQLHQMG</sequence>
<protein>
    <submittedName>
        <fullName evidence="1">Uncharacterized protein</fullName>
    </submittedName>
</protein>
<dbReference type="AlphaFoldDB" id="A0A0K2TFS3"/>
<organism evidence="1">
    <name type="scientific">Lepeophtheirus salmonis</name>
    <name type="common">Salmon louse</name>
    <name type="synonym">Caligus salmonis</name>
    <dbReference type="NCBI Taxonomy" id="72036"/>
    <lineage>
        <taxon>Eukaryota</taxon>
        <taxon>Metazoa</taxon>
        <taxon>Ecdysozoa</taxon>
        <taxon>Arthropoda</taxon>
        <taxon>Crustacea</taxon>
        <taxon>Multicrustacea</taxon>
        <taxon>Hexanauplia</taxon>
        <taxon>Copepoda</taxon>
        <taxon>Siphonostomatoida</taxon>
        <taxon>Caligidae</taxon>
        <taxon>Lepeophtheirus</taxon>
    </lineage>
</organism>
<accession>A0A0K2TFS3</accession>
<proteinExistence type="predicted"/>
<reference evidence="1" key="1">
    <citation type="submission" date="2014-05" db="EMBL/GenBank/DDBJ databases">
        <authorList>
            <person name="Chronopoulou M."/>
        </authorList>
    </citation>
    <scope>NUCLEOTIDE SEQUENCE</scope>
    <source>
        <tissue evidence="1">Whole organism</tissue>
    </source>
</reference>
<dbReference type="EMBL" id="HACA01007359">
    <property type="protein sequence ID" value="CDW24720.1"/>
    <property type="molecule type" value="Transcribed_RNA"/>
</dbReference>
<evidence type="ECO:0000313" key="1">
    <source>
        <dbReference type="EMBL" id="CDW24720.1"/>
    </source>
</evidence>